<keyword evidence="2" id="KW-1185">Reference proteome</keyword>
<dbReference type="PANTHER" id="PTHR42774:SF3">
    <property type="entry name" value="KETOHEXOKINASE"/>
    <property type="match status" value="1"/>
</dbReference>
<protein>
    <recommendedName>
        <fullName evidence="3">Carbohydrate kinase PfkB domain-containing protein</fullName>
    </recommendedName>
</protein>
<accession>A0ABX0NIK6</accession>
<dbReference type="PROSITE" id="PS00584">
    <property type="entry name" value="PFKB_KINASES_2"/>
    <property type="match status" value="1"/>
</dbReference>
<dbReference type="Gene3D" id="3.40.1190.20">
    <property type="match status" value="1"/>
</dbReference>
<dbReference type="PANTHER" id="PTHR42774">
    <property type="entry name" value="PHOSPHOTRANSFERASE SYSTEM TRANSPORT PROTEIN"/>
    <property type="match status" value="1"/>
</dbReference>
<gene>
    <name evidence="1" type="ORF">F2P44_30800</name>
</gene>
<sequence>MLMRLTQWMCSSRSRDWKTPVAKCSRQQKKRPCPCYHPRDGDLEAWEWSLLRSHWTSLCSMSRRLGILRIHHCPCLLRPHRPTASGTFGSPGVRMQVCRSDRKLNERPSPTIVGTGLFALDVVIDRGAATAETCLGGSAGNVLAILGHLGWHTVPIGQLGYDAAATKIANEFSRLGADTRFLTRSQHQATPVVYQLPGKAGDTHEFSFRCPVCGRKRGYKPPVDDGTAMPQLHSLDAPDVFYFDRTTPWALELAERYREGGTLVVFEPSAIGNDLSSFEQAIRAAHIVKYADDRIVEMEGVDFSAVEVEIQTQGKKGLRFRMGGAVEWHHLTAISVPYLADTAGAGDWCTSGFLYAMLGNIFENGGRGMLSVRRVRESLRFGQILSALNCMEKGARGLARRHRSVQLVSLAASIRNTMASSVPGRDIDVANRSDQQRCAPTAGTTAIMSSLLCCEAFAG</sequence>
<proteinExistence type="predicted"/>
<dbReference type="InterPro" id="IPR029056">
    <property type="entry name" value="Ribokinase-like"/>
</dbReference>
<dbReference type="SUPFAM" id="SSF53613">
    <property type="entry name" value="Ribokinase-like"/>
    <property type="match status" value="1"/>
</dbReference>
<comment type="caution">
    <text evidence="1">The sequence shown here is derived from an EMBL/GenBank/DDBJ whole genome shotgun (WGS) entry which is preliminary data.</text>
</comment>
<dbReference type="EMBL" id="WHJG01000057">
    <property type="protein sequence ID" value="NHZ83624.1"/>
    <property type="molecule type" value="Genomic_DNA"/>
</dbReference>
<evidence type="ECO:0000313" key="1">
    <source>
        <dbReference type="EMBL" id="NHZ83624.1"/>
    </source>
</evidence>
<organism evidence="1 2">
    <name type="scientific">Massilia frigida</name>
    <dbReference type="NCBI Taxonomy" id="2609281"/>
    <lineage>
        <taxon>Bacteria</taxon>
        <taxon>Pseudomonadati</taxon>
        <taxon>Pseudomonadota</taxon>
        <taxon>Betaproteobacteria</taxon>
        <taxon>Burkholderiales</taxon>
        <taxon>Oxalobacteraceae</taxon>
        <taxon>Telluria group</taxon>
        <taxon>Massilia</taxon>
    </lineage>
</organism>
<evidence type="ECO:0008006" key="3">
    <source>
        <dbReference type="Google" id="ProtNLM"/>
    </source>
</evidence>
<dbReference type="Proteomes" id="UP000621455">
    <property type="component" value="Unassembled WGS sequence"/>
</dbReference>
<dbReference type="InterPro" id="IPR052562">
    <property type="entry name" value="Ketohexokinase-related"/>
</dbReference>
<reference evidence="1 2" key="1">
    <citation type="submission" date="2019-10" db="EMBL/GenBank/DDBJ databases">
        <title>Taxonomy of Antarctic Massilia spp.: description of Massilia rubra sp. nov., Massilia aquatica sp. nov., Massilia mucilaginosa sp. nov., Massilia frigida sp. nov. isolated from streams, lakes and regoliths.</title>
        <authorList>
            <person name="Holochova P."/>
            <person name="Sedlacek I."/>
            <person name="Kralova S."/>
            <person name="Maslanova I."/>
            <person name="Busse H.-J."/>
            <person name="Stankova E."/>
            <person name="Vrbovska V."/>
            <person name="Kovarovic V."/>
            <person name="Bartak M."/>
            <person name="Svec P."/>
            <person name="Pantucek R."/>
        </authorList>
    </citation>
    <scope>NUCLEOTIDE SEQUENCE [LARGE SCALE GENOMIC DNA]</scope>
    <source>
        <strain evidence="1 2">CCM 8695</strain>
    </source>
</reference>
<dbReference type="InterPro" id="IPR002173">
    <property type="entry name" value="Carboh/pur_kinase_PfkB_CS"/>
</dbReference>
<evidence type="ECO:0000313" key="2">
    <source>
        <dbReference type="Proteomes" id="UP000621455"/>
    </source>
</evidence>
<name>A0ABX0NIK6_9BURK</name>